<evidence type="ECO:0000259" key="3">
    <source>
        <dbReference type="PROSITE" id="PS50119"/>
    </source>
</evidence>
<dbReference type="PROSITE" id="PS50119">
    <property type="entry name" value="ZF_BBOX"/>
    <property type="match status" value="2"/>
</dbReference>
<keyword evidence="1" id="KW-0863">Zinc-finger</keyword>
<keyword evidence="5" id="KW-1185">Reference proteome</keyword>
<dbReference type="SMART" id="SM00336">
    <property type="entry name" value="BBOX"/>
    <property type="match status" value="2"/>
</dbReference>
<evidence type="ECO:0000256" key="2">
    <source>
        <dbReference type="SAM" id="SignalP"/>
    </source>
</evidence>
<feature type="signal peptide" evidence="2">
    <location>
        <begin position="1"/>
        <end position="23"/>
    </location>
</feature>
<proteinExistence type="predicted"/>
<dbReference type="STRING" id="1965070.A0A443RQL7"/>
<keyword evidence="1" id="KW-0479">Metal-binding</keyword>
<gene>
    <name evidence="4" type="ORF">B4U79_13706</name>
</gene>
<organism evidence="4 5">
    <name type="scientific">Dinothrombium tinctorium</name>
    <dbReference type="NCBI Taxonomy" id="1965070"/>
    <lineage>
        <taxon>Eukaryota</taxon>
        <taxon>Metazoa</taxon>
        <taxon>Ecdysozoa</taxon>
        <taxon>Arthropoda</taxon>
        <taxon>Chelicerata</taxon>
        <taxon>Arachnida</taxon>
        <taxon>Acari</taxon>
        <taxon>Acariformes</taxon>
        <taxon>Trombidiformes</taxon>
        <taxon>Prostigmata</taxon>
        <taxon>Anystina</taxon>
        <taxon>Parasitengona</taxon>
        <taxon>Trombidioidea</taxon>
        <taxon>Trombidiidae</taxon>
        <taxon>Dinothrombium</taxon>
    </lineage>
</organism>
<dbReference type="OrthoDB" id="295536at2759"/>
<comment type="caution">
    <text evidence="4">The sequence shown here is derived from an EMBL/GenBank/DDBJ whole genome shotgun (WGS) entry which is preliminary data.</text>
</comment>
<sequence>MPCYHSLCLSCLLTLQHSSGPSGGHNDEAAGSEIGTCNVSSSSASSELSDADKLSLLSETDSGVICCTSRPNSYVGTPNIQTILFPPLQNGSGKCEIACPVCNKIIYLDENGAQSLPKNKVLQNIVDKYEESRNFATHCQLCEHNPKEAVFMCEQCEIFYCDACRENCHPARGPLAKHTLITPQQGKTLLKCKSSSSDWSLKCAEHSEHTLNHFCLSCKVALCSRCLEDEKHSNQSNHDVQSLGVMCKSQKVSASVMRYFQKQPKIVTLILSAYVRS</sequence>
<dbReference type="GO" id="GO:0007411">
    <property type="term" value="P:axon guidance"/>
    <property type="evidence" value="ECO:0007669"/>
    <property type="project" value="TreeGrafter"/>
</dbReference>
<evidence type="ECO:0000313" key="5">
    <source>
        <dbReference type="Proteomes" id="UP000285301"/>
    </source>
</evidence>
<dbReference type="EMBL" id="NCKU01000061">
    <property type="protein sequence ID" value="RWS17555.1"/>
    <property type="molecule type" value="Genomic_DNA"/>
</dbReference>
<dbReference type="PANTHER" id="PTHR24099:SF15">
    <property type="entry name" value="E3 UBIQUITIN-PROTEIN LIGASE TRIM9"/>
    <property type="match status" value="1"/>
</dbReference>
<dbReference type="Gene3D" id="3.30.160.60">
    <property type="entry name" value="Classic Zinc Finger"/>
    <property type="match status" value="1"/>
</dbReference>
<accession>A0A443RQL7</accession>
<evidence type="ECO:0000256" key="1">
    <source>
        <dbReference type="PROSITE-ProRule" id="PRU00024"/>
    </source>
</evidence>
<keyword evidence="1" id="KW-0862">Zinc</keyword>
<dbReference type="InterPro" id="IPR050617">
    <property type="entry name" value="E3_ligase_FN3/SPRY"/>
</dbReference>
<feature type="domain" description="B box-type" evidence="3">
    <location>
        <begin position="198"/>
        <end position="243"/>
    </location>
</feature>
<reference evidence="4 5" key="1">
    <citation type="journal article" date="2018" name="Gigascience">
        <title>Genomes of trombidid mites reveal novel predicted allergens and laterally-transferred genes associated with secondary metabolism.</title>
        <authorList>
            <person name="Dong X."/>
            <person name="Chaisiri K."/>
            <person name="Xia D."/>
            <person name="Armstrong S.D."/>
            <person name="Fang Y."/>
            <person name="Donnelly M.J."/>
            <person name="Kadowaki T."/>
            <person name="McGarry J.W."/>
            <person name="Darby A.C."/>
            <person name="Makepeace B.L."/>
        </authorList>
    </citation>
    <scope>NUCLEOTIDE SEQUENCE [LARGE SCALE GENOMIC DNA]</scope>
    <source>
        <strain evidence="4">UoL-WK</strain>
    </source>
</reference>
<dbReference type="SUPFAM" id="SSF57845">
    <property type="entry name" value="B-box zinc-binding domain"/>
    <property type="match status" value="1"/>
</dbReference>
<protein>
    <submittedName>
        <fullName evidence="4">Tripartite motif-containing protein 9-like protein</fullName>
    </submittedName>
</protein>
<evidence type="ECO:0000313" key="4">
    <source>
        <dbReference type="EMBL" id="RWS17555.1"/>
    </source>
</evidence>
<feature type="domain" description="B box-type" evidence="3">
    <location>
        <begin position="134"/>
        <end position="183"/>
    </location>
</feature>
<dbReference type="Pfam" id="PF00643">
    <property type="entry name" value="zf-B_box"/>
    <property type="match status" value="1"/>
</dbReference>
<name>A0A443RQL7_9ACAR</name>
<dbReference type="Pfam" id="PF22586">
    <property type="entry name" value="ANCHR-like_BBOX"/>
    <property type="match status" value="1"/>
</dbReference>
<keyword evidence="2" id="KW-0732">Signal</keyword>
<dbReference type="Gene3D" id="4.10.830.40">
    <property type="match status" value="1"/>
</dbReference>
<dbReference type="GO" id="GO:0008270">
    <property type="term" value="F:zinc ion binding"/>
    <property type="evidence" value="ECO:0007669"/>
    <property type="project" value="UniProtKB-KW"/>
</dbReference>
<dbReference type="CDD" id="cd19803">
    <property type="entry name" value="Bbox1_TRIM9-like_C-I"/>
    <property type="match status" value="1"/>
</dbReference>
<dbReference type="PANTHER" id="PTHR24099">
    <property type="entry name" value="E3 UBIQUITIN-PROTEIN LIGASE TRIM36-RELATED"/>
    <property type="match status" value="1"/>
</dbReference>
<dbReference type="InterPro" id="IPR000315">
    <property type="entry name" value="Znf_B-box"/>
</dbReference>
<dbReference type="Proteomes" id="UP000285301">
    <property type="component" value="Unassembled WGS sequence"/>
</dbReference>
<feature type="chain" id="PRO_5019573614" evidence="2">
    <location>
        <begin position="24"/>
        <end position="277"/>
    </location>
</feature>
<dbReference type="GO" id="GO:0043005">
    <property type="term" value="C:neuron projection"/>
    <property type="evidence" value="ECO:0007669"/>
    <property type="project" value="TreeGrafter"/>
</dbReference>
<dbReference type="AlphaFoldDB" id="A0A443RQL7"/>